<dbReference type="PANTHER" id="PTHR21445:SF0">
    <property type="entry name" value="APURINIC-APYRIMIDINIC ENDONUCLEASE"/>
    <property type="match status" value="1"/>
</dbReference>
<name>A0ABN2QDP3_9ACTN</name>
<proteinExistence type="inferred from homology"/>
<dbReference type="NCBIfam" id="NF002198">
    <property type="entry name" value="PRK01060.1-3"/>
    <property type="match status" value="1"/>
</dbReference>
<dbReference type="EMBL" id="BAAAQM010000001">
    <property type="protein sequence ID" value="GAA1950294.1"/>
    <property type="molecule type" value="Genomic_DNA"/>
</dbReference>
<dbReference type="Gene3D" id="3.20.20.150">
    <property type="entry name" value="Divalent-metal-dependent TIM barrel enzymes"/>
    <property type="match status" value="1"/>
</dbReference>
<keyword evidence="10" id="KW-1185">Reference proteome</keyword>
<keyword evidence="5" id="KW-0378">Hydrolase</keyword>
<evidence type="ECO:0000256" key="2">
    <source>
        <dbReference type="ARBA" id="ARBA00005340"/>
    </source>
</evidence>
<keyword evidence="4" id="KW-0227">DNA damage</keyword>
<evidence type="ECO:0000256" key="5">
    <source>
        <dbReference type="ARBA" id="ARBA00022801"/>
    </source>
</evidence>
<dbReference type="InterPro" id="IPR001719">
    <property type="entry name" value="AP_endonuc_2"/>
</dbReference>
<dbReference type="InterPro" id="IPR013022">
    <property type="entry name" value="Xyl_isomerase-like_TIM-brl"/>
</dbReference>
<dbReference type="InterPro" id="IPR036237">
    <property type="entry name" value="Xyl_isomerase-like_sf"/>
</dbReference>
<dbReference type="SMART" id="SM00518">
    <property type="entry name" value="AP2Ec"/>
    <property type="match status" value="1"/>
</dbReference>
<reference evidence="9 10" key="1">
    <citation type="journal article" date="2019" name="Int. J. Syst. Evol. Microbiol.">
        <title>The Global Catalogue of Microorganisms (GCM) 10K type strain sequencing project: providing services to taxonomists for standard genome sequencing and annotation.</title>
        <authorList>
            <consortium name="The Broad Institute Genomics Platform"/>
            <consortium name="The Broad Institute Genome Sequencing Center for Infectious Disease"/>
            <person name="Wu L."/>
            <person name="Ma J."/>
        </authorList>
    </citation>
    <scope>NUCLEOTIDE SEQUENCE [LARGE SCALE GENOMIC DNA]</scope>
    <source>
        <strain evidence="9 10">JCM 16013</strain>
    </source>
</reference>
<keyword evidence="6" id="KW-0862">Zinc</keyword>
<dbReference type="PROSITE" id="PS51432">
    <property type="entry name" value="AP_NUCLEASE_F2_4"/>
    <property type="match status" value="1"/>
</dbReference>
<keyword evidence="3" id="KW-0479">Metal-binding</keyword>
<dbReference type="InterPro" id="IPR018246">
    <property type="entry name" value="AP_endonuc_F2_Zn_BS"/>
</dbReference>
<sequence>MAMRIGSHVDKEDPIAEAVARGADAVQIFLGEPQSWKAPTVAYPGGAAALKAAAEQADLAVYVHAAYIINVASPNNRIRIPSRKLLQQTVKLAAEAGARGVVVHGGHVAASDDPDAGFENWRKAVDQLEQHCPVFIENTAGGDHAMARRLEAIAKLWDAVGHSGIGLCLDTCHAFAGGIPLESAVADIKAVTGRIDLVHANDSQGGFDSGVDRHANFGEGVIDSARGEGAALIAQVIAEAGCDAICETPNGPEAQAADIKFLRERVA</sequence>
<evidence type="ECO:0000256" key="6">
    <source>
        <dbReference type="ARBA" id="ARBA00022833"/>
    </source>
</evidence>
<evidence type="ECO:0000256" key="4">
    <source>
        <dbReference type="ARBA" id="ARBA00022763"/>
    </source>
</evidence>
<feature type="domain" description="Xylose isomerase-like TIM barrel" evidence="8">
    <location>
        <begin position="16"/>
        <end position="264"/>
    </location>
</feature>
<dbReference type="Proteomes" id="UP001499854">
    <property type="component" value="Unassembled WGS sequence"/>
</dbReference>
<dbReference type="SUPFAM" id="SSF51658">
    <property type="entry name" value="Xylose isomerase-like"/>
    <property type="match status" value="1"/>
</dbReference>
<accession>A0ABN2QDP3</accession>
<evidence type="ECO:0000256" key="1">
    <source>
        <dbReference type="ARBA" id="ARBA00001947"/>
    </source>
</evidence>
<evidence type="ECO:0000259" key="8">
    <source>
        <dbReference type="Pfam" id="PF01261"/>
    </source>
</evidence>
<protein>
    <submittedName>
        <fullName evidence="9">Deoxyribonuclease IV</fullName>
    </submittedName>
</protein>
<evidence type="ECO:0000256" key="7">
    <source>
        <dbReference type="ARBA" id="ARBA00023204"/>
    </source>
</evidence>
<dbReference type="PROSITE" id="PS00730">
    <property type="entry name" value="AP_NUCLEASE_F2_2"/>
    <property type="match status" value="1"/>
</dbReference>
<dbReference type="PROSITE" id="PS00729">
    <property type="entry name" value="AP_NUCLEASE_F2_1"/>
    <property type="match status" value="1"/>
</dbReference>
<evidence type="ECO:0000313" key="9">
    <source>
        <dbReference type="EMBL" id="GAA1950294.1"/>
    </source>
</evidence>
<gene>
    <name evidence="9" type="ORF">GCM10009838_01770</name>
</gene>
<dbReference type="Pfam" id="PF01261">
    <property type="entry name" value="AP_endonuc_2"/>
    <property type="match status" value="1"/>
</dbReference>
<evidence type="ECO:0000313" key="10">
    <source>
        <dbReference type="Proteomes" id="UP001499854"/>
    </source>
</evidence>
<organism evidence="9 10">
    <name type="scientific">Catenulispora subtropica</name>
    <dbReference type="NCBI Taxonomy" id="450798"/>
    <lineage>
        <taxon>Bacteria</taxon>
        <taxon>Bacillati</taxon>
        <taxon>Actinomycetota</taxon>
        <taxon>Actinomycetes</taxon>
        <taxon>Catenulisporales</taxon>
        <taxon>Catenulisporaceae</taxon>
        <taxon>Catenulispora</taxon>
    </lineage>
</organism>
<comment type="cofactor">
    <cofactor evidence="1">
        <name>Zn(2+)</name>
        <dbReference type="ChEBI" id="CHEBI:29105"/>
    </cofactor>
</comment>
<dbReference type="RefSeq" id="WP_344654921.1">
    <property type="nucleotide sequence ID" value="NZ_BAAAQM010000001.1"/>
</dbReference>
<evidence type="ECO:0000256" key="3">
    <source>
        <dbReference type="ARBA" id="ARBA00022723"/>
    </source>
</evidence>
<comment type="similarity">
    <text evidence="2">Belongs to the AP endonuclease 2 family.</text>
</comment>
<dbReference type="PANTHER" id="PTHR21445">
    <property type="entry name" value="ENDONUCLEASE IV ENDODEOXYRIBONUCLEASE IV"/>
    <property type="match status" value="1"/>
</dbReference>
<keyword evidence="7" id="KW-0234">DNA repair</keyword>
<comment type="caution">
    <text evidence="9">The sequence shown here is derived from an EMBL/GenBank/DDBJ whole genome shotgun (WGS) entry which is preliminary data.</text>
</comment>